<comment type="caution">
    <text evidence="1">The sequence shown here is derived from an EMBL/GenBank/DDBJ whole genome shotgun (WGS) entry which is preliminary data.</text>
</comment>
<name>A0A558R5V6_9SPHN</name>
<dbReference type="InterPro" id="IPR036278">
    <property type="entry name" value="Sialidase_sf"/>
</dbReference>
<evidence type="ECO:0000313" key="1">
    <source>
        <dbReference type="EMBL" id="TVV74765.1"/>
    </source>
</evidence>
<protein>
    <submittedName>
        <fullName evidence="1">Exo-alpha-sialidase</fullName>
    </submittedName>
</protein>
<dbReference type="CDD" id="cd15482">
    <property type="entry name" value="Sialidase_non-viral"/>
    <property type="match status" value="1"/>
</dbReference>
<sequence>MQRSSRYDTRAPFGLGLLGLLVLVALYILPALAHAPTAWPTFAPLQTGCDADRRSVRHAGGVALGAGAYRPCLIDTGMTSGEPGLAITRDGTILRSVATSPAGIAVSTDNGASWTRRLLPAGTRTGIPDGYLDPVTDRFFYSALGASPVFASDDKGATWQKGVFDSADRYDWNRVFSGRPAAPRGGAYPTNVYYCNMTTPGGFLTGARCFRSVDGGRTFRTSGADPYRRGDCTNLTQPQGSGMGRGIVDPADGTIYIPVHFCGAIELVTSHDEGRTWHRHIVSRMRDSAAKGILNAIASPAWRRQLVSGRSNAVPAEMAANQFSDALAMDAAGRLYLQWIDETYLPVLAWSADKGRTWSRPVRASPPEVVQAVLPSLTVTPEGRVGLSYYGTTDRQGWTGYLAVSADPTAAAPVFDTASVTRPGRPLMPEACCWASGPQEYTVARWSPDGTLWGAFVATVPKGDARGVLGRLVRR</sequence>
<dbReference type="RefSeq" id="WP_145150230.1">
    <property type="nucleotide sequence ID" value="NZ_VNIM01000028.1"/>
</dbReference>
<dbReference type="Gene3D" id="2.130.10.10">
    <property type="entry name" value="YVTN repeat-like/Quinoprotein amine dehydrogenase"/>
    <property type="match status" value="2"/>
</dbReference>
<evidence type="ECO:0000313" key="2">
    <source>
        <dbReference type="Proteomes" id="UP000318681"/>
    </source>
</evidence>
<proteinExistence type="predicted"/>
<dbReference type="OrthoDB" id="9764804at2"/>
<dbReference type="Proteomes" id="UP000318681">
    <property type="component" value="Unassembled WGS sequence"/>
</dbReference>
<organism evidence="1 2">
    <name type="scientific">Alterirhizorhabdus solaris</name>
    <dbReference type="NCBI Taxonomy" id="2529389"/>
    <lineage>
        <taxon>Bacteria</taxon>
        <taxon>Pseudomonadati</taxon>
        <taxon>Pseudomonadota</taxon>
        <taxon>Alphaproteobacteria</taxon>
        <taxon>Sphingomonadales</taxon>
        <taxon>Rhizorhabdaceae</taxon>
        <taxon>Alterirhizorhabdus</taxon>
    </lineage>
</organism>
<keyword evidence="2" id="KW-1185">Reference proteome</keyword>
<dbReference type="EMBL" id="VNIM01000028">
    <property type="protein sequence ID" value="TVV74765.1"/>
    <property type="molecule type" value="Genomic_DNA"/>
</dbReference>
<dbReference type="AlphaFoldDB" id="A0A558R5V6"/>
<accession>A0A558R5V6</accession>
<dbReference type="InterPro" id="IPR015943">
    <property type="entry name" value="WD40/YVTN_repeat-like_dom_sf"/>
</dbReference>
<dbReference type="SUPFAM" id="SSF50939">
    <property type="entry name" value="Sialidases"/>
    <property type="match status" value="1"/>
</dbReference>
<reference evidence="1 2" key="1">
    <citation type="submission" date="2019-07" db="EMBL/GenBank/DDBJ databases">
        <title>Sphingomonas solaris sp. nov., isolated from a solar panel from Boston, Massachusetts.</title>
        <authorList>
            <person name="Tanner K."/>
            <person name="Pascual J."/>
            <person name="Mancuso C."/>
            <person name="Pereto J."/>
            <person name="Khalil A."/>
            <person name="Vilanova C."/>
        </authorList>
    </citation>
    <scope>NUCLEOTIDE SEQUENCE [LARGE SCALE GENOMIC DNA]</scope>
    <source>
        <strain evidence="1 2">R4DWN</strain>
    </source>
</reference>
<gene>
    <name evidence="1" type="ORF">FOY91_08925</name>
</gene>